<proteinExistence type="predicted"/>
<protein>
    <submittedName>
        <fullName evidence="1">Uncharacterized protein</fullName>
    </submittedName>
</protein>
<sequence length="190" mass="21864">MNWMRLAYVLSETNSRNVSVPEVAEALDVPYKTAARMLERVSDTLVTYRGLLDKRRFGSPVTEFVVKARGPQPRLRFPKHPSYAKHRAKVGQSYVRWKERLKLDATATPILTGVLRSKDKASGAQENLDRVERLLMVVLHADQVEAKAARKKRNGWEWHRRRFQKVRIRLPNGASAPQRHKASKETEVKA</sequence>
<name>A0A8T5V4X1_9BRAD</name>
<evidence type="ECO:0000313" key="1">
    <source>
        <dbReference type="EMBL" id="UPT87529.1"/>
    </source>
</evidence>
<organism evidence="1 2">
    <name type="scientific">Bradyrhizobium barranii subsp. apii</name>
    <dbReference type="NCBI Taxonomy" id="2819348"/>
    <lineage>
        <taxon>Bacteria</taxon>
        <taxon>Pseudomonadati</taxon>
        <taxon>Pseudomonadota</taxon>
        <taxon>Alphaproteobacteria</taxon>
        <taxon>Hyphomicrobiales</taxon>
        <taxon>Nitrobacteraceae</taxon>
        <taxon>Bradyrhizobium</taxon>
        <taxon>Bradyrhizobium barranii</taxon>
    </lineage>
</organism>
<reference evidence="1" key="1">
    <citation type="journal article" date="2017" name="Syst. Appl. Microbiol.">
        <title>Soybeans inoculated with root zone soils of Canadian native legumes harbour diverse and novel Bradyrhizobium spp. that possess agricultural potential.</title>
        <authorList>
            <person name="Bromfield E.S.P."/>
            <person name="Cloutier S."/>
            <person name="Tambong J.T."/>
            <person name="Tran Thi T.V."/>
        </authorList>
    </citation>
    <scope>NUCLEOTIDE SEQUENCE</scope>
    <source>
        <strain evidence="1">1S5</strain>
    </source>
</reference>
<reference evidence="1" key="2">
    <citation type="submission" date="2022-04" db="EMBL/GenBank/DDBJ databases">
        <authorList>
            <person name="Bromfield E.S.P."/>
            <person name="Cloutier S."/>
        </authorList>
    </citation>
    <scope>NUCLEOTIDE SEQUENCE</scope>
    <source>
        <strain evidence="1">1S5</strain>
    </source>
</reference>
<dbReference type="EMBL" id="CP096255">
    <property type="protein sequence ID" value="UPT87529.1"/>
    <property type="molecule type" value="Genomic_DNA"/>
</dbReference>
<dbReference type="RefSeq" id="WP_224581067.1">
    <property type="nucleotide sequence ID" value="NZ_CP096255.1"/>
</dbReference>
<gene>
    <name evidence="1" type="ORF">HAP41_0000046725</name>
</gene>
<accession>A0A8T5V4X1</accession>
<evidence type="ECO:0000313" key="2">
    <source>
        <dbReference type="Proteomes" id="UP000551709"/>
    </source>
</evidence>
<dbReference type="AlphaFoldDB" id="A0A8T5V4X1"/>
<dbReference type="Proteomes" id="UP000551709">
    <property type="component" value="Chromosome"/>
</dbReference>